<accession>A0A1L9BKU3</accession>
<dbReference type="AlphaFoldDB" id="A0A1L9BKU3"/>
<dbReference type="EMBL" id="MPIN01000001">
    <property type="protein sequence ID" value="OJH42816.1"/>
    <property type="molecule type" value="Genomic_DNA"/>
</dbReference>
<name>A0A1L9BKU3_9BACT</name>
<keyword evidence="2" id="KW-1185">Reference proteome</keyword>
<reference evidence="2" key="1">
    <citation type="submission" date="2016-11" db="EMBL/GenBank/DDBJ databases">
        <authorList>
            <person name="Shukria A."/>
            <person name="Stevens D.C."/>
        </authorList>
    </citation>
    <scope>NUCLEOTIDE SEQUENCE [LARGE SCALE GENOMIC DNA]</scope>
    <source>
        <strain evidence="2">Cbfe23</strain>
    </source>
</reference>
<protein>
    <submittedName>
        <fullName evidence="1">Uncharacterized protein</fullName>
    </submittedName>
</protein>
<evidence type="ECO:0000313" key="1">
    <source>
        <dbReference type="EMBL" id="OJH42816.1"/>
    </source>
</evidence>
<reference evidence="1 2" key="2">
    <citation type="submission" date="2016-12" db="EMBL/GenBank/DDBJ databases">
        <title>Draft Genome Sequence of Cystobacter ferrugineus Strain Cbfe23.</title>
        <authorList>
            <person name="Akbar S."/>
            <person name="Dowd S.E."/>
            <person name="Stevens D.C."/>
        </authorList>
    </citation>
    <scope>NUCLEOTIDE SEQUENCE [LARGE SCALE GENOMIC DNA]</scope>
    <source>
        <strain evidence="1 2">Cbfe23</strain>
    </source>
</reference>
<comment type="caution">
    <text evidence="1">The sequence shown here is derived from an EMBL/GenBank/DDBJ whole genome shotgun (WGS) entry which is preliminary data.</text>
</comment>
<sequence>MSYVLHRDGVVGFVTQDQVVPERRQAGSAHGERTERQTPIAYASMRAWVKSSTAQAREQDRVLGAS</sequence>
<proteinExistence type="predicted"/>
<evidence type="ECO:0000313" key="2">
    <source>
        <dbReference type="Proteomes" id="UP000182229"/>
    </source>
</evidence>
<organism evidence="1 2">
    <name type="scientific">Cystobacter ferrugineus</name>
    <dbReference type="NCBI Taxonomy" id="83449"/>
    <lineage>
        <taxon>Bacteria</taxon>
        <taxon>Pseudomonadati</taxon>
        <taxon>Myxococcota</taxon>
        <taxon>Myxococcia</taxon>
        <taxon>Myxococcales</taxon>
        <taxon>Cystobacterineae</taxon>
        <taxon>Archangiaceae</taxon>
        <taxon>Cystobacter</taxon>
    </lineage>
</organism>
<dbReference type="Proteomes" id="UP000182229">
    <property type="component" value="Unassembled WGS sequence"/>
</dbReference>
<gene>
    <name evidence="1" type="ORF">BON30_06490</name>
</gene>